<keyword evidence="2" id="KW-1185">Reference proteome</keyword>
<reference evidence="1 2" key="1">
    <citation type="submission" date="2019-09" db="EMBL/GenBank/DDBJ databases">
        <title>Bird 10,000 Genomes (B10K) Project - Family phase.</title>
        <authorList>
            <person name="Zhang G."/>
        </authorList>
    </citation>
    <scope>NUCLEOTIDE SEQUENCE [LARGE SCALE GENOMIC DNA]</scope>
    <source>
        <strain evidence="1">B10K-DU-004-15</strain>
        <tissue evidence="1">Mixed tissue sample</tissue>
    </source>
</reference>
<dbReference type="AlphaFoldDB" id="A0A7K4REJ3"/>
<protein>
    <submittedName>
        <fullName evidence="1">ENV2 protein</fullName>
    </submittedName>
</protein>
<comment type="caution">
    <text evidence="1">The sequence shown here is derived from an EMBL/GenBank/DDBJ whole genome shotgun (WGS) entry which is preliminary data.</text>
</comment>
<proteinExistence type="predicted"/>
<dbReference type="Pfam" id="PF00429">
    <property type="entry name" value="TLV_coat"/>
    <property type="match status" value="1"/>
</dbReference>
<evidence type="ECO:0000313" key="2">
    <source>
        <dbReference type="Proteomes" id="UP000556200"/>
    </source>
</evidence>
<name>A0A7K4REJ3_9TYRA</name>
<feature type="non-terminal residue" evidence="1">
    <location>
        <position position="87"/>
    </location>
</feature>
<evidence type="ECO:0000313" key="1">
    <source>
        <dbReference type="EMBL" id="NWQ71719.1"/>
    </source>
</evidence>
<organism evidence="1 2">
    <name type="scientific">Neopipo cinnamomea</name>
    <dbReference type="NCBI Taxonomy" id="456388"/>
    <lineage>
        <taxon>Eukaryota</taxon>
        <taxon>Metazoa</taxon>
        <taxon>Chordata</taxon>
        <taxon>Craniata</taxon>
        <taxon>Vertebrata</taxon>
        <taxon>Euteleostomi</taxon>
        <taxon>Archelosauria</taxon>
        <taxon>Archosauria</taxon>
        <taxon>Dinosauria</taxon>
        <taxon>Saurischia</taxon>
        <taxon>Theropoda</taxon>
        <taxon>Coelurosauria</taxon>
        <taxon>Aves</taxon>
        <taxon>Neognathae</taxon>
        <taxon>Neoaves</taxon>
        <taxon>Telluraves</taxon>
        <taxon>Australaves</taxon>
        <taxon>Passeriformes</taxon>
        <taxon>Tyrannidae</taxon>
        <taxon>Neopipo</taxon>
    </lineage>
</organism>
<dbReference type="InterPro" id="IPR018154">
    <property type="entry name" value="TLV/ENV_coat_polyprotein"/>
</dbReference>
<dbReference type="Proteomes" id="UP000556200">
    <property type="component" value="Unassembled WGS sequence"/>
</dbReference>
<feature type="non-terminal residue" evidence="1">
    <location>
        <position position="1"/>
    </location>
</feature>
<sequence length="87" mass="9968">VVTPKLRENPLWNILQASYQVLNHTHPNITKHCWLCYDINPPFYEAMAIIGEIKRINSMNPTECLWNEEKRQGITMAQVSGIGNCIG</sequence>
<dbReference type="EMBL" id="VYZA01002724">
    <property type="protein sequence ID" value="NWQ71719.1"/>
    <property type="molecule type" value="Genomic_DNA"/>
</dbReference>
<gene>
    <name evidence="1" type="primary">Fv4_0</name>
    <name evidence="1" type="ORF">NEOCIN_R15104</name>
</gene>
<accession>A0A7K4REJ3</accession>